<accession>A0A840V5E8</accession>
<sequence length="48" mass="5175">MILMADGLGQVGSGIAFGHLTGPGRDGAERHQRAADRADRFLKHFALR</sequence>
<organism evidence="1 2">
    <name type="scientific">Haloferula luteola</name>
    <dbReference type="NCBI Taxonomy" id="595692"/>
    <lineage>
        <taxon>Bacteria</taxon>
        <taxon>Pseudomonadati</taxon>
        <taxon>Verrucomicrobiota</taxon>
        <taxon>Verrucomicrobiia</taxon>
        <taxon>Verrucomicrobiales</taxon>
        <taxon>Verrucomicrobiaceae</taxon>
        <taxon>Haloferula</taxon>
    </lineage>
</organism>
<dbReference type="EMBL" id="JACHFD010000027">
    <property type="protein sequence ID" value="MBB5353467.1"/>
    <property type="molecule type" value="Genomic_DNA"/>
</dbReference>
<evidence type="ECO:0000313" key="1">
    <source>
        <dbReference type="EMBL" id="MBB5353467.1"/>
    </source>
</evidence>
<dbReference type="Proteomes" id="UP000557717">
    <property type="component" value="Unassembled WGS sequence"/>
</dbReference>
<dbReference type="AlphaFoldDB" id="A0A840V5E8"/>
<keyword evidence="2" id="KW-1185">Reference proteome</keyword>
<comment type="caution">
    <text evidence="1">The sequence shown here is derived from an EMBL/GenBank/DDBJ whole genome shotgun (WGS) entry which is preliminary data.</text>
</comment>
<name>A0A840V5E8_9BACT</name>
<evidence type="ECO:0000313" key="2">
    <source>
        <dbReference type="Proteomes" id="UP000557717"/>
    </source>
</evidence>
<proteinExistence type="predicted"/>
<gene>
    <name evidence="1" type="ORF">HNR46_003728</name>
</gene>
<reference evidence="1 2" key="1">
    <citation type="submission" date="2020-08" db="EMBL/GenBank/DDBJ databases">
        <title>Genomic Encyclopedia of Type Strains, Phase IV (KMG-IV): sequencing the most valuable type-strain genomes for metagenomic binning, comparative biology and taxonomic classification.</title>
        <authorList>
            <person name="Goeker M."/>
        </authorList>
    </citation>
    <scope>NUCLEOTIDE SEQUENCE [LARGE SCALE GENOMIC DNA]</scope>
    <source>
        <strain evidence="1 2">YC6886</strain>
    </source>
</reference>
<protein>
    <submittedName>
        <fullName evidence="1">Uncharacterized protein</fullName>
    </submittedName>
</protein>